<evidence type="ECO:0000313" key="2">
    <source>
        <dbReference type="EMBL" id="MDL5356775.1"/>
    </source>
</evidence>
<proteinExistence type="predicted"/>
<evidence type="ECO:0000313" key="3">
    <source>
        <dbReference type="Proteomes" id="UP001224739"/>
    </source>
</evidence>
<dbReference type="GeneID" id="83614478"/>
<feature type="transmembrane region" description="Helical" evidence="1">
    <location>
        <begin position="12"/>
        <end position="35"/>
    </location>
</feature>
<keyword evidence="1" id="KW-0472">Membrane</keyword>
<organism evidence="2 3">
    <name type="scientific">Proteus faecis</name>
    <dbReference type="NCBI Taxonomy" id="2050967"/>
    <lineage>
        <taxon>Bacteria</taxon>
        <taxon>Pseudomonadati</taxon>
        <taxon>Pseudomonadota</taxon>
        <taxon>Gammaproteobacteria</taxon>
        <taxon>Enterobacterales</taxon>
        <taxon>Morganellaceae</taxon>
        <taxon>Proteus</taxon>
    </lineage>
</organism>
<sequence>MRYKSGQRVWAWVTFWMFPLVVSPGFLCAVGYFSWPYLSQFMARNEQNLAERGGYYLTECQLVERNRDTGFWSGRENILQCGVTREHVNADAYEKAIQTWQQKQAGTKK</sequence>
<name>A0AAW7CRW5_9GAMM</name>
<keyword evidence="1" id="KW-0812">Transmembrane</keyword>
<protein>
    <submittedName>
        <fullName evidence="2">Uncharacterized protein</fullName>
    </submittedName>
</protein>
<keyword evidence="1" id="KW-1133">Transmembrane helix</keyword>
<dbReference type="Proteomes" id="UP001224739">
    <property type="component" value="Unassembled WGS sequence"/>
</dbReference>
<dbReference type="RefSeq" id="WP_286039451.1">
    <property type="nucleotide sequence ID" value="NZ_JASVWJ010000043.1"/>
</dbReference>
<accession>A0AAW7CRW5</accession>
<evidence type="ECO:0000256" key="1">
    <source>
        <dbReference type="SAM" id="Phobius"/>
    </source>
</evidence>
<comment type="caution">
    <text evidence="2">The sequence shown here is derived from an EMBL/GenBank/DDBJ whole genome shotgun (WGS) entry which is preliminary data.</text>
</comment>
<dbReference type="AlphaFoldDB" id="A0AAW7CRW5"/>
<reference evidence="2" key="1">
    <citation type="submission" date="2023-06" db="EMBL/GenBank/DDBJ databases">
        <title>Acute promotion of culturable opportunistic pathogens and persistent increase of antibiotic resistance following antibiotic exposure in mouse gut microbiota.</title>
        <authorList>
            <person name="Li L."/>
            <person name="Wang B."/>
            <person name="Sun Y."/>
            <person name="Wang M."/>
            <person name="Xu H."/>
        </authorList>
    </citation>
    <scope>NUCLEOTIDE SEQUENCE</scope>
    <source>
        <strain evidence="2">EPA10_1</strain>
    </source>
</reference>
<dbReference type="EMBL" id="JASVWL010000048">
    <property type="protein sequence ID" value="MDL5356775.1"/>
    <property type="molecule type" value="Genomic_DNA"/>
</dbReference>
<gene>
    <name evidence="2" type="ORF">QSH02_18305</name>
</gene>